<sequence>MAAFSQASKISKEEKEFPCAPPPSPITSSRRNFDLSVSPLSSSPDESYKDDDMDMSDSLIMALSRMNVEQSSLKRKKHSEHEFSSSGYKGEVFVQGQKKAKCKKKHAQSSTITSQSHLEKLVSVDPVKSSISVPST</sequence>
<evidence type="ECO:0000256" key="1">
    <source>
        <dbReference type="SAM" id="MobiDB-lite"/>
    </source>
</evidence>
<dbReference type="KEGG" id="aten:116304174"/>
<organism evidence="2 3">
    <name type="scientific">Actinia tenebrosa</name>
    <name type="common">Australian red waratah sea anemone</name>
    <dbReference type="NCBI Taxonomy" id="6105"/>
    <lineage>
        <taxon>Eukaryota</taxon>
        <taxon>Metazoa</taxon>
        <taxon>Cnidaria</taxon>
        <taxon>Anthozoa</taxon>
        <taxon>Hexacorallia</taxon>
        <taxon>Actiniaria</taxon>
        <taxon>Actiniidae</taxon>
        <taxon>Actinia</taxon>
    </lineage>
</organism>
<gene>
    <name evidence="3" type="primary">LOC116304174</name>
</gene>
<protein>
    <submittedName>
        <fullName evidence="3">Uncharacterized protein LOC116304174</fullName>
    </submittedName>
</protein>
<dbReference type="GeneID" id="116304174"/>
<proteinExistence type="predicted"/>
<dbReference type="OrthoDB" id="10331438at2759"/>
<keyword evidence="2" id="KW-1185">Reference proteome</keyword>
<feature type="region of interest" description="Disordered" evidence="1">
    <location>
        <begin position="1"/>
        <end position="53"/>
    </location>
</feature>
<accession>A0A6P8IRY1</accession>
<evidence type="ECO:0000313" key="3">
    <source>
        <dbReference type="RefSeq" id="XP_031569724.1"/>
    </source>
</evidence>
<dbReference type="RefSeq" id="XP_031569724.1">
    <property type="nucleotide sequence ID" value="XM_031713864.1"/>
</dbReference>
<dbReference type="Proteomes" id="UP000515163">
    <property type="component" value="Unplaced"/>
</dbReference>
<feature type="compositionally biased region" description="Low complexity" evidence="1">
    <location>
        <begin position="34"/>
        <end position="45"/>
    </location>
</feature>
<evidence type="ECO:0000313" key="2">
    <source>
        <dbReference type="Proteomes" id="UP000515163"/>
    </source>
</evidence>
<dbReference type="AlphaFoldDB" id="A0A6P8IRY1"/>
<name>A0A6P8IRY1_ACTTE</name>
<dbReference type="InParanoid" id="A0A6P8IRY1"/>
<feature type="region of interest" description="Disordered" evidence="1">
    <location>
        <begin position="105"/>
        <end position="136"/>
    </location>
</feature>
<reference evidence="3" key="1">
    <citation type="submission" date="2025-08" db="UniProtKB">
        <authorList>
            <consortium name="RefSeq"/>
        </authorList>
    </citation>
    <scope>IDENTIFICATION</scope>
    <source>
        <tissue evidence="3">Tentacle</tissue>
    </source>
</reference>